<dbReference type="EMBL" id="KV428084">
    <property type="protein sequence ID" value="KZT37401.1"/>
    <property type="molecule type" value="Genomic_DNA"/>
</dbReference>
<evidence type="ECO:0000256" key="1">
    <source>
        <dbReference type="SAM" id="MobiDB-lite"/>
    </source>
</evidence>
<feature type="compositionally biased region" description="Basic and acidic residues" evidence="1">
    <location>
        <begin position="17"/>
        <end position="28"/>
    </location>
</feature>
<dbReference type="InterPro" id="IPR029058">
    <property type="entry name" value="AB_hydrolase_fold"/>
</dbReference>
<dbReference type="OrthoDB" id="3057168at2759"/>
<sequence>MRSDTEFLSTAPLGSPKESDPPPLEARRSATLPVDAVEQTGAPKTTSYKRIIVCCDGTWQDGIVKKHRWQYSNVLKLARCLNHEDTRHDPPIPQIVFYQSGVGTETNTAATWLEGATGETLGDKVQDAYAFISQNFQPGDEVFCFGFSRGAYTARMVAAFVGEIGILDKSQMDHFADIFVAFQKRGKTDDPQVKAECQKILAPFNAGNSKGIVRANAAGRLFSLKCVGVFDTVGALGLPKELTMMTAQSIFGFNDTLLGPHIDRALHALALNETRADFNCTKFQQTPEGQSKGQILRQCWFAGSHSDIGGGWEYHDLSDVTLSWMAANIDDILSLDLEYLNTLFNPNSPWGAQLPHNPKTGVFTLAETLNRELPKPNDLITHETIHPSVRRQKVMIPAVEQLLKDHPEIEWKLLPFEEAVEKTWPFIPGRNVPAGQEAMDEVEAQTSEEKTLKSMAKTALEPVHKTTTLHEEGGRPVNVRSTSGSWLRALLGRTGK</sequence>
<feature type="domain" description="T6SS Phospholipase effector Tle1-like catalytic" evidence="2">
    <location>
        <begin position="49"/>
        <end position="327"/>
    </location>
</feature>
<dbReference type="PANTHER" id="PTHR33840:SF1">
    <property type="entry name" value="TLE1 PHOSPHOLIPASE DOMAIN-CONTAINING PROTEIN"/>
    <property type="match status" value="1"/>
</dbReference>
<keyword evidence="4" id="KW-1185">Reference proteome</keyword>
<accession>A0A166CFL6</accession>
<dbReference type="AlphaFoldDB" id="A0A166CFL6"/>
<gene>
    <name evidence="3" type="ORF">SISSUDRAFT_1048494</name>
</gene>
<reference evidence="3 4" key="1">
    <citation type="journal article" date="2016" name="Mol. Biol. Evol.">
        <title>Comparative Genomics of Early-Diverging Mushroom-Forming Fungi Provides Insights into the Origins of Lignocellulose Decay Capabilities.</title>
        <authorList>
            <person name="Nagy L.G."/>
            <person name="Riley R."/>
            <person name="Tritt A."/>
            <person name="Adam C."/>
            <person name="Daum C."/>
            <person name="Floudas D."/>
            <person name="Sun H."/>
            <person name="Yadav J.S."/>
            <person name="Pangilinan J."/>
            <person name="Larsson K.H."/>
            <person name="Matsuura K."/>
            <person name="Barry K."/>
            <person name="Labutti K."/>
            <person name="Kuo R."/>
            <person name="Ohm R.A."/>
            <person name="Bhattacharya S.S."/>
            <person name="Shirouzu T."/>
            <person name="Yoshinaga Y."/>
            <person name="Martin F.M."/>
            <person name="Grigoriev I.V."/>
            <person name="Hibbett D.S."/>
        </authorList>
    </citation>
    <scope>NUCLEOTIDE SEQUENCE [LARGE SCALE GENOMIC DNA]</scope>
    <source>
        <strain evidence="3 4">HHB10207 ss-3</strain>
    </source>
</reference>
<protein>
    <recommendedName>
        <fullName evidence="2">T6SS Phospholipase effector Tle1-like catalytic domain-containing protein</fullName>
    </recommendedName>
</protein>
<evidence type="ECO:0000313" key="4">
    <source>
        <dbReference type="Proteomes" id="UP000076798"/>
    </source>
</evidence>
<dbReference type="Proteomes" id="UP000076798">
    <property type="component" value="Unassembled WGS sequence"/>
</dbReference>
<evidence type="ECO:0000259" key="2">
    <source>
        <dbReference type="Pfam" id="PF09994"/>
    </source>
</evidence>
<proteinExistence type="predicted"/>
<feature type="region of interest" description="Disordered" evidence="1">
    <location>
        <begin position="1"/>
        <end position="38"/>
    </location>
</feature>
<dbReference type="InterPro" id="IPR018712">
    <property type="entry name" value="Tle1-like_cat"/>
</dbReference>
<dbReference type="Pfam" id="PF09994">
    <property type="entry name" value="T6SS_Tle1-like_cat"/>
    <property type="match status" value="1"/>
</dbReference>
<dbReference type="SUPFAM" id="SSF53474">
    <property type="entry name" value="alpha/beta-Hydrolases"/>
    <property type="match status" value="1"/>
</dbReference>
<dbReference type="PANTHER" id="PTHR33840">
    <property type="match status" value="1"/>
</dbReference>
<dbReference type="STRING" id="1314776.A0A166CFL6"/>
<evidence type="ECO:0000313" key="3">
    <source>
        <dbReference type="EMBL" id="KZT37401.1"/>
    </source>
</evidence>
<name>A0A166CFL6_9AGAM</name>
<organism evidence="3 4">
    <name type="scientific">Sistotremastrum suecicum HHB10207 ss-3</name>
    <dbReference type="NCBI Taxonomy" id="1314776"/>
    <lineage>
        <taxon>Eukaryota</taxon>
        <taxon>Fungi</taxon>
        <taxon>Dikarya</taxon>
        <taxon>Basidiomycota</taxon>
        <taxon>Agaricomycotina</taxon>
        <taxon>Agaricomycetes</taxon>
        <taxon>Sistotremastrales</taxon>
        <taxon>Sistotremastraceae</taxon>
        <taxon>Sistotremastrum</taxon>
    </lineage>
</organism>